<dbReference type="EMBL" id="VXIS01000033">
    <property type="protein sequence ID" value="KAA8911659.1"/>
    <property type="molecule type" value="Genomic_DNA"/>
</dbReference>
<feature type="non-terminal residue" evidence="1">
    <location>
        <position position="1"/>
    </location>
</feature>
<dbReference type="OrthoDB" id="2141239at2759"/>
<gene>
    <name evidence="1" type="ORF">FN846DRAFT_756502</name>
</gene>
<keyword evidence="2" id="KW-1185">Reference proteome</keyword>
<evidence type="ECO:0000313" key="1">
    <source>
        <dbReference type="EMBL" id="KAA8911659.1"/>
    </source>
</evidence>
<sequence>LPLLAAARFGQENAVQSIIASIGGNDGKAATLGGQSISTLLAGSNACDKLSLADQVAALGGSTALDAAKKLVQAEKNFNPFATSIPTICSDATLPATAGLRGIIPLIDPAVDGAAAVNAASAASLKTPLDATGKSVADLLTGIGFTNFTSQAASGSTSGNAASGKA</sequence>
<proteinExistence type="predicted"/>
<feature type="non-terminal residue" evidence="1">
    <location>
        <position position="166"/>
    </location>
</feature>
<dbReference type="InParanoid" id="A0A5J5F4Z3"/>
<name>A0A5J5F4Z3_9PEZI</name>
<evidence type="ECO:0000313" key="2">
    <source>
        <dbReference type="Proteomes" id="UP000326924"/>
    </source>
</evidence>
<reference evidence="1 2" key="1">
    <citation type="submission" date="2019-09" db="EMBL/GenBank/DDBJ databases">
        <title>Draft genome of the ectomycorrhizal ascomycete Sphaerosporella brunnea.</title>
        <authorList>
            <consortium name="DOE Joint Genome Institute"/>
            <person name="Benucci G.M."/>
            <person name="Marozzi G."/>
            <person name="Antonielli L."/>
            <person name="Sanchez S."/>
            <person name="Marco P."/>
            <person name="Wang X."/>
            <person name="Falini L.B."/>
            <person name="Barry K."/>
            <person name="Haridas S."/>
            <person name="Lipzen A."/>
            <person name="Labutti K."/>
            <person name="Grigoriev I.V."/>
            <person name="Murat C."/>
            <person name="Martin F."/>
            <person name="Albertini E."/>
            <person name="Donnini D."/>
            <person name="Bonito G."/>
        </authorList>
    </citation>
    <scope>NUCLEOTIDE SEQUENCE [LARGE SCALE GENOMIC DNA]</scope>
    <source>
        <strain evidence="1 2">Sb_GMNB300</strain>
    </source>
</reference>
<dbReference type="Proteomes" id="UP000326924">
    <property type="component" value="Unassembled WGS sequence"/>
</dbReference>
<dbReference type="AlphaFoldDB" id="A0A5J5F4Z3"/>
<organism evidence="1 2">
    <name type="scientific">Sphaerosporella brunnea</name>
    <dbReference type="NCBI Taxonomy" id="1250544"/>
    <lineage>
        <taxon>Eukaryota</taxon>
        <taxon>Fungi</taxon>
        <taxon>Dikarya</taxon>
        <taxon>Ascomycota</taxon>
        <taxon>Pezizomycotina</taxon>
        <taxon>Pezizomycetes</taxon>
        <taxon>Pezizales</taxon>
        <taxon>Pyronemataceae</taxon>
        <taxon>Sphaerosporella</taxon>
    </lineage>
</organism>
<accession>A0A5J5F4Z3</accession>
<comment type="caution">
    <text evidence="1">The sequence shown here is derived from an EMBL/GenBank/DDBJ whole genome shotgun (WGS) entry which is preliminary data.</text>
</comment>
<protein>
    <submittedName>
        <fullName evidence="1">Uncharacterized protein</fullName>
    </submittedName>
</protein>